<dbReference type="Proteomes" id="UP000231655">
    <property type="component" value="Unassembled WGS sequence"/>
</dbReference>
<evidence type="ECO:0000259" key="5">
    <source>
        <dbReference type="SMART" id="SM00858"/>
    </source>
</evidence>
<gene>
    <name evidence="6" type="ORF">CVM39_12480</name>
    <name evidence="7" type="ORF">SAMN06297129_0665</name>
</gene>
<dbReference type="InterPro" id="IPR013974">
    <property type="entry name" value="SAF"/>
</dbReference>
<dbReference type="CDD" id="cd11614">
    <property type="entry name" value="SAF_CpaB_FlgA_like"/>
    <property type="match status" value="1"/>
</dbReference>
<evidence type="ECO:0000313" key="6">
    <source>
        <dbReference type="EMBL" id="PJE27405.1"/>
    </source>
</evidence>
<organism evidence="7 8">
    <name type="scientific">Pseudooceanicola antarcticus</name>
    <dbReference type="NCBI Taxonomy" id="1247613"/>
    <lineage>
        <taxon>Bacteria</taxon>
        <taxon>Pseudomonadati</taxon>
        <taxon>Pseudomonadota</taxon>
        <taxon>Alphaproteobacteria</taxon>
        <taxon>Rhodobacterales</taxon>
        <taxon>Paracoccaceae</taxon>
        <taxon>Pseudooceanicola</taxon>
    </lineage>
</organism>
<feature type="signal peptide" evidence="4">
    <location>
        <begin position="1"/>
        <end position="17"/>
    </location>
</feature>
<comment type="function">
    <text evidence="4">Involved in the assembly process of the P-ring formation. It may associate with FlgF on the rod constituting a structure essential for the P-ring assembly or may act as a modulator protein for the P-ring assembly.</text>
</comment>
<dbReference type="Gene3D" id="2.30.30.760">
    <property type="match status" value="1"/>
</dbReference>
<dbReference type="PANTHER" id="PTHR36307:SF1">
    <property type="entry name" value="FLAGELLA BASAL BODY P-RING FORMATION PROTEIN FLGA"/>
    <property type="match status" value="1"/>
</dbReference>
<keyword evidence="9" id="KW-1185">Reference proteome</keyword>
<reference evidence="6 9" key="2">
    <citation type="journal article" date="2018" name="Int. J. Syst. Evol. Microbiol.">
        <title>Pseudooceanicola lipolyticus sp. nov., a marine alphaproteobacterium, reclassification of Oceanicola flagellatus as Pseudooceanicola flagellatus comb. nov. and emended description of the genus Pseudooceanicola.</title>
        <authorList>
            <person name="Huang M.-M."/>
            <person name="Guo L.-L."/>
            <person name="Wu Y.-H."/>
            <person name="Lai Q.-L."/>
            <person name="Shao Z.-Z."/>
            <person name="Wang C.-S."/>
            <person name="Wu M."/>
            <person name="Xu X.-W."/>
        </authorList>
    </citation>
    <scope>NUCLEOTIDE SEQUENCE [LARGE SCALE GENOMIC DNA]</scope>
    <source>
        <strain evidence="6 9">Ar-45</strain>
    </source>
</reference>
<comment type="subcellular location">
    <subcellularLocation>
        <location evidence="1 4">Periplasm</location>
    </subcellularLocation>
</comment>
<protein>
    <recommendedName>
        <fullName evidence="4">Flagella basal body P-ring formation protein FlgA</fullName>
    </recommendedName>
</protein>
<keyword evidence="7" id="KW-0969">Cilium</keyword>
<dbReference type="EMBL" id="OBEA01000001">
    <property type="protein sequence ID" value="SNY39942.1"/>
    <property type="molecule type" value="Genomic_DNA"/>
</dbReference>
<reference evidence="7 8" key="1">
    <citation type="submission" date="2017-09" db="EMBL/GenBank/DDBJ databases">
        <authorList>
            <person name="Ehlers B."/>
            <person name="Leendertz F.H."/>
        </authorList>
    </citation>
    <scope>NUCLEOTIDE SEQUENCE [LARGE SCALE GENOMIC DNA]</scope>
    <source>
        <strain evidence="7 8">CGMCC 1.12662</strain>
    </source>
</reference>
<keyword evidence="3 4" id="KW-0574">Periplasm</keyword>
<sequence length="137" mass="14523">MRLLALIPLVWPLLAEAETVVAARNLRAQTILTAQDFSIRDISVAGALSSDKGLVGMETRVAIYIGRPIRPGDIGPPALVERNAIVTLIYDHGGLVITAEGRALGRGGEGEQLRVMNLSSRSTISGIIQPDGSVKVQ</sequence>
<evidence type="ECO:0000313" key="7">
    <source>
        <dbReference type="EMBL" id="SNY39942.1"/>
    </source>
</evidence>
<evidence type="ECO:0000256" key="1">
    <source>
        <dbReference type="ARBA" id="ARBA00004418"/>
    </source>
</evidence>
<keyword evidence="7" id="KW-0282">Flagellum</keyword>
<evidence type="ECO:0000313" key="9">
    <source>
        <dbReference type="Proteomes" id="UP000231702"/>
    </source>
</evidence>
<keyword evidence="4" id="KW-1005">Bacterial flagellum biogenesis</keyword>
<dbReference type="EMBL" id="PGTD01000017">
    <property type="protein sequence ID" value="PJE27405.1"/>
    <property type="molecule type" value="Genomic_DNA"/>
</dbReference>
<evidence type="ECO:0000256" key="3">
    <source>
        <dbReference type="ARBA" id="ARBA00022764"/>
    </source>
</evidence>
<dbReference type="NCBIfam" id="TIGR03170">
    <property type="entry name" value="flgA_cterm"/>
    <property type="match status" value="1"/>
</dbReference>
<dbReference type="Pfam" id="PF13144">
    <property type="entry name" value="ChapFlgA"/>
    <property type="match status" value="1"/>
</dbReference>
<dbReference type="InterPro" id="IPR039246">
    <property type="entry name" value="Flagellar_FlgA"/>
</dbReference>
<accession>A0A285HW35</accession>
<dbReference type="Gene3D" id="3.90.1210.10">
    <property type="entry name" value="Antifreeze-like/N-acetylneuraminic acid synthase C-terminal domain"/>
    <property type="match status" value="1"/>
</dbReference>
<dbReference type="InterPro" id="IPR017585">
    <property type="entry name" value="SAF_FlgA"/>
</dbReference>
<dbReference type="GO" id="GO:0042597">
    <property type="term" value="C:periplasmic space"/>
    <property type="evidence" value="ECO:0007669"/>
    <property type="project" value="UniProtKB-SubCell"/>
</dbReference>
<keyword evidence="7" id="KW-0966">Cell projection</keyword>
<dbReference type="RefSeq" id="WP_097144431.1">
    <property type="nucleotide sequence ID" value="NZ_OBEA01000001.1"/>
</dbReference>
<dbReference type="SMART" id="SM00858">
    <property type="entry name" value="SAF"/>
    <property type="match status" value="1"/>
</dbReference>
<name>A0A285HW35_9RHOB</name>
<dbReference type="Proteomes" id="UP000231702">
    <property type="component" value="Unassembled WGS sequence"/>
</dbReference>
<dbReference type="PANTHER" id="PTHR36307">
    <property type="entry name" value="FLAGELLA BASAL BODY P-RING FORMATION PROTEIN FLGA"/>
    <property type="match status" value="1"/>
</dbReference>
<dbReference type="GO" id="GO:0044780">
    <property type="term" value="P:bacterial-type flagellum assembly"/>
    <property type="evidence" value="ECO:0007669"/>
    <property type="project" value="InterPro"/>
</dbReference>
<keyword evidence="2 4" id="KW-0732">Signal</keyword>
<dbReference type="OrthoDB" id="7619725at2"/>
<evidence type="ECO:0000256" key="4">
    <source>
        <dbReference type="RuleBase" id="RU362063"/>
    </source>
</evidence>
<proteinExistence type="inferred from homology"/>
<feature type="chain" id="PRO_5011834824" description="Flagella basal body P-ring formation protein FlgA" evidence="4">
    <location>
        <begin position="18"/>
        <end position="137"/>
    </location>
</feature>
<comment type="similarity">
    <text evidence="4">Belongs to the FlgA family.</text>
</comment>
<evidence type="ECO:0000313" key="8">
    <source>
        <dbReference type="Proteomes" id="UP000231655"/>
    </source>
</evidence>
<evidence type="ECO:0000256" key="2">
    <source>
        <dbReference type="ARBA" id="ARBA00022729"/>
    </source>
</evidence>
<dbReference type="AlphaFoldDB" id="A0A285HW35"/>
<feature type="domain" description="SAF" evidence="5">
    <location>
        <begin position="17"/>
        <end position="75"/>
    </location>
</feature>